<accession>A0A6J2YCJ1</accession>
<dbReference type="InterPro" id="IPR012337">
    <property type="entry name" value="RNaseH-like_sf"/>
</dbReference>
<dbReference type="FunFam" id="3.30.420.10:FF:000019">
    <property type="entry name" value="RNA exonuclease NEF-sp"/>
    <property type="match status" value="1"/>
</dbReference>
<dbReference type="GO" id="GO:0005634">
    <property type="term" value="C:nucleus"/>
    <property type="evidence" value="ECO:0007669"/>
    <property type="project" value="UniProtKB-SubCell"/>
</dbReference>
<dbReference type="CTD" id="81691"/>
<dbReference type="RefSeq" id="XP_030760899.1">
    <property type="nucleotide sequence ID" value="XM_030905039.1"/>
</dbReference>
<dbReference type="AlphaFoldDB" id="A0A6J2YCJ1"/>
<keyword evidence="7" id="KW-1133">Transmembrane helix</keyword>
<evidence type="ECO:0000313" key="9">
    <source>
        <dbReference type="Proteomes" id="UP000504635"/>
    </source>
</evidence>
<evidence type="ECO:0000259" key="8">
    <source>
        <dbReference type="SMART" id="SM00479"/>
    </source>
</evidence>
<feature type="transmembrane region" description="Helical" evidence="7">
    <location>
        <begin position="12"/>
        <end position="34"/>
    </location>
</feature>
<dbReference type="KEGG" id="soy:115886011"/>
<keyword evidence="3" id="KW-0540">Nuclease</keyword>
<dbReference type="CDD" id="cd06145">
    <property type="entry name" value="REX1_like"/>
    <property type="match status" value="1"/>
</dbReference>
<dbReference type="InterPro" id="IPR036397">
    <property type="entry name" value="RNaseH_sf"/>
</dbReference>
<evidence type="ECO:0000256" key="5">
    <source>
        <dbReference type="ARBA" id="ARBA00022839"/>
    </source>
</evidence>
<dbReference type="SMART" id="SM00479">
    <property type="entry name" value="EXOIII"/>
    <property type="match status" value="1"/>
</dbReference>
<sequence>MLRDHLKIIFNVTRTFLSLYIILISSITFCYWLIYGKSMTGDIEISVKRKQRIENKKKKMAALLDIVKLNEYDRQKNKNNKTEHPDAQEDIVCTINTEGITEIDPSPKKKLKTEEIELGPSGKPKLQGIELAELKKMLREKTSKIRQAPKLYLRDVGKNASLAVDLESRCPLFLSDIQHLIMYSQVGVHSPYSPARWCGLEKYNKLMNVTMLIIENISLYHYEAFQSQFEFMKSNFYHKIEVVSPHSYNDDIVQELSMVPLSATQMRKLVTEYGTLEEATKLCGEVFNTVNNFFPIDSDDQSTKAQIDGLPSSDKFPRTHLLLSGWQMIEENFPLPIKGLAERKYSGYRLTKKKYKHVSPHSPLIAIDCEMCKTETGDLELTRVSVVNEKHEVIYDSLVKPENKIVDYLTRFSGINSKMLRNVTKKLRDVQDELSELIPDDAILVGQSLSNDLHALKMMHPYVIDTSVIYNITGDRIRKTKLQTLAREFLDEKIQAGHQGHCSSEDSLACMKLAQLKLGKHLFFGDAVMSSVRSRQRAYPDMGTANYATSMLKQCTKSGNTANIVAVDDIANKYRYYIDKDTSKPLKNINCTRKDSNKQVVEHLCSTINEHQLNIAHLRIASDKIDESSSNKEKIFKTIDKWVSKVHSASNLPSLVGVMFSGQKNGGNGLCFLHLKQEWIV</sequence>
<reference evidence="10 11" key="1">
    <citation type="submission" date="2025-04" db="UniProtKB">
        <authorList>
            <consortium name="RefSeq"/>
        </authorList>
    </citation>
    <scope>IDENTIFICATION</scope>
    <source>
        <tissue evidence="10 11">Gonads</tissue>
    </source>
</reference>
<evidence type="ECO:0000313" key="10">
    <source>
        <dbReference type="RefSeq" id="XP_030760898.1"/>
    </source>
</evidence>
<dbReference type="PANTHER" id="PTHR12801:SF82">
    <property type="entry name" value="RNA EXONUCLEASE 5"/>
    <property type="match status" value="1"/>
</dbReference>
<proteinExistence type="inferred from homology"/>
<keyword evidence="7" id="KW-0472">Membrane</keyword>
<dbReference type="GeneID" id="115886011"/>
<organism evidence="9 11">
    <name type="scientific">Sitophilus oryzae</name>
    <name type="common">Rice weevil</name>
    <name type="synonym">Curculio oryzae</name>
    <dbReference type="NCBI Taxonomy" id="7048"/>
    <lineage>
        <taxon>Eukaryota</taxon>
        <taxon>Metazoa</taxon>
        <taxon>Ecdysozoa</taxon>
        <taxon>Arthropoda</taxon>
        <taxon>Hexapoda</taxon>
        <taxon>Insecta</taxon>
        <taxon>Pterygota</taxon>
        <taxon>Neoptera</taxon>
        <taxon>Endopterygota</taxon>
        <taxon>Coleoptera</taxon>
        <taxon>Polyphaga</taxon>
        <taxon>Cucujiformia</taxon>
        <taxon>Curculionidae</taxon>
        <taxon>Dryophthorinae</taxon>
        <taxon>Sitophilus</taxon>
    </lineage>
</organism>
<dbReference type="InterPro" id="IPR034922">
    <property type="entry name" value="REX1-like_exo"/>
</dbReference>
<dbReference type="PANTHER" id="PTHR12801">
    <property type="entry name" value="RNA EXONUCLEASE REXO1 / RECO3 FAMILY MEMBER-RELATED"/>
    <property type="match status" value="1"/>
</dbReference>
<dbReference type="Pfam" id="PF00929">
    <property type="entry name" value="RNase_T"/>
    <property type="match status" value="1"/>
</dbReference>
<dbReference type="GO" id="GO:0003676">
    <property type="term" value="F:nucleic acid binding"/>
    <property type="evidence" value="ECO:0007669"/>
    <property type="project" value="InterPro"/>
</dbReference>
<keyword evidence="5 10" id="KW-0269">Exonuclease</keyword>
<dbReference type="SUPFAM" id="SSF53098">
    <property type="entry name" value="Ribonuclease H-like"/>
    <property type="match status" value="1"/>
</dbReference>
<evidence type="ECO:0000256" key="3">
    <source>
        <dbReference type="ARBA" id="ARBA00022722"/>
    </source>
</evidence>
<dbReference type="InterPro" id="IPR047021">
    <property type="entry name" value="REXO1/3/4-like"/>
</dbReference>
<keyword evidence="7" id="KW-0812">Transmembrane</keyword>
<dbReference type="Gene3D" id="3.30.420.10">
    <property type="entry name" value="Ribonuclease H-like superfamily/Ribonuclease H"/>
    <property type="match status" value="1"/>
</dbReference>
<comment type="subcellular location">
    <subcellularLocation>
        <location evidence="1">Nucleus</location>
    </subcellularLocation>
</comment>
<keyword evidence="4" id="KW-0378">Hydrolase</keyword>
<evidence type="ECO:0000256" key="7">
    <source>
        <dbReference type="SAM" id="Phobius"/>
    </source>
</evidence>
<name>A0A6J2YCJ1_SITOR</name>
<dbReference type="Proteomes" id="UP000504635">
    <property type="component" value="Unplaced"/>
</dbReference>
<dbReference type="GO" id="GO:0004527">
    <property type="term" value="F:exonuclease activity"/>
    <property type="evidence" value="ECO:0007669"/>
    <property type="project" value="UniProtKB-KW"/>
</dbReference>
<protein>
    <submittedName>
        <fullName evidence="10">RNA exonuclease 5 isoform X1</fullName>
    </submittedName>
    <submittedName>
        <fullName evidence="11">RNA exonuclease 5 isoform X2</fullName>
    </submittedName>
</protein>
<evidence type="ECO:0000256" key="2">
    <source>
        <dbReference type="ARBA" id="ARBA00006357"/>
    </source>
</evidence>
<dbReference type="RefSeq" id="XP_030760898.1">
    <property type="nucleotide sequence ID" value="XM_030905038.1"/>
</dbReference>
<feature type="domain" description="Exonuclease" evidence="8">
    <location>
        <begin position="363"/>
        <end position="523"/>
    </location>
</feature>
<evidence type="ECO:0000256" key="6">
    <source>
        <dbReference type="ARBA" id="ARBA00023242"/>
    </source>
</evidence>
<gene>
    <name evidence="10 11" type="primary">LOC115886011</name>
</gene>
<dbReference type="OrthoDB" id="3996471at2759"/>
<comment type="similarity">
    <text evidence="2">Belongs to the REXO1/REXO3 family.</text>
</comment>
<evidence type="ECO:0000313" key="11">
    <source>
        <dbReference type="RefSeq" id="XP_030760899.1"/>
    </source>
</evidence>
<keyword evidence="6" id="KW-0539">Nucleus</keyword>
<dbReference type="InterPro" id="IPR013520">
    <property type="entry name" value="Ribonucl_H"/>
</dbReference>
<keyword evidence="9" id="KW-1185">Reference proteome</keyword>
<evidence type="ECO:0000256" key="1">
    <source>
        <dbReference type="ARBA" id="ARBA00004123"/>
    </source>
</evidence>
<evidence type="ECO:0000256" key="4">
    <source>
        <dbReference type="ARBA" id="ARBA00022801"/>
    </source>
</evidence>